<dbReference type="GO" id="GO:0071555">
    <property type="term" value="P:cell wall organization"/>
    <property type="evidence" value="ECO:0007669"/>
    <property type="project" value="UniProtKB-KW"/>
</dbReference>
<organism evidence="23 24">
    <name type="scientific">Marinihelvus fidelis</name>
    <dbReference type="NCBI Taxonomy" id="2613842"/>
    <lineage>
        <taxon>Bacteria</taxon>
        <taxon>Pseudomonadati</taxon>
        <taxon>Pseudomonadota</taxon>
        <taxon>Gammaproteobacteria</taxon>
        <taxon>Chromatiales</taxon>
        <taxon>Wenzhouxiangellaceae</taxon>
        <taxon>Marinihelvus</taxon>
    </lineage>
</organism>
<evidence type="ECO:0000256" key="13">
    <source>
        <dbReference type="ARBA" id="ARBA00022960"/>
    </source>
</evidence>
<dbReference type="UniPathway" id="UPA00219"/>
<evidence type="ECO:0000256" key="16">
    <source>
        <dbReference type="ARBA" id="ARBA00023316"/>
    </source>
</evidence>
<keyword evidence="24" id="KW-1185">Reference proteome</keyword>
<dbReference type="GO" id="GO:0005829">
    <property type="term" value="C:cytosol"/>
    <property type="evidence" value="ECO:0007669"/>
    <property type="project" value="TreeGrafter"/>
</dbReference>
<evidence type="ECO:0000256" key="1">
    <source>
        <dbReference type="ARBA" id="ARBA00001936"/>
    </source>
</evidence>
<comment type="function">
    <text evidence="2 18">Cell wall formation.</text>
</comment>
<evidence type="ECO:0000256" key="18">
    <source>
        <dbReference type="HAMAP-Rule" id="MF_00047"/>
    </source>
</evidence>
<evidence type="ECO:0000256" key="17">
    <source>
        <dbReference type="ARBA" id="ARBA00047614"/>
    </source>
</evidence>
<evidence type="ECO:0000256" key="11">
    <source>
        <dbReference type="ARBA" id="ARBA00022840"/>
    </source>
</evidence>
<dbReference type="InterPro" id="IPR011761">
    <property type="entry name" value="ATP-grasp"/>
</dbReference>
<evidence type="ECO:0000256" key="8">
    <source>
        <dbReference type="ARBA" id="ARBA00022598"/>
    </source>
</evidence>
<feature type="binding site" evidence="20">
    <location>
        <position position="273"/>
    </location>
    <ligand>
        <name>Mg(2+)</name>
        <dbReference type="ChEBI" id="CHEBI:18420"/>
        <label>1</label>
    </ligand>
</feature>
<comment type="cofactor">
    <cofactor evidence="1">
        <name>Mn(2+)</name>
        <dbReference type="ChEBI" id="CHEBI:29035"/>
    </cofactor>
</comment>
<dbReference type="PROSITE" id="PS00844">
    <property type="entry name" value="DALA_DALA_LIGASE_2"/>
    <property type="match status" value="1"/>
</dbReference>
<protein>
    <recommendedName>
        <fullName evidence="6 18">D-alanine--D-alanine ligase</fullName>
        <ecNumber evidence="6 18">6.3.2.4</ecNumber>
    </recommendedName>
    <alternativeName>
        <fullName evidence="18">D-Ala-D-Ala ligase</fullName>
    </alternativeName>
    <alternativeName>
        <fullName evidence="18">D-alanylalanine synthetase</fullName>
    </alternativeName>
</protein>
<dbReference type="GO" id="GO:0046872">
    <property type="term" value="F:metal ion binding"/>
    <property type="evidence" value="ECO:0007669"/>
    <property type="project" value="UniProtKB-KW"/>
</dbReference>
<keyword evidence="16 18" id="KW-0961">Cell wall biogenesis/degradation</keyword>
<dbReference type="AlphaFoldDB" id="A0A5N0T6K3"/>
<keyword evidence="10 21" id="KW-0547">Nucleotide-binding</keyword>
<evidence type="ECO:0000256" key="15">
    <source>
        <dbReference type="ARBA" id="ARBA00023211"/>
    </source>
</evidence>
<dbReference type="Gene3D" id="3.30.1490.20">
    <property type="entry name" value="ATP-grasp fold, A domain"/>
    <property type="match status" value="1"/>
</dbReference>
<evidence type="ECO:0000256" key="4">
    <source>
        <dbReference type="ARBA" id="ARBA00004752"/>
    </source>
</evidence>
<dbReference type="GO" id="GO:0009252">
    <property type="term" value="P:peptidoglycan biosynthetic process"/>
    <property type="evidence" value="ECO:0007669"/>
    <property type="project" value="UniProtKB-UniRule"/>
</dbReference>
<keyword evidence="8 18" id="KW-0436">Ligase</keyword>
<evidence type="ECO:0000256" key="7">
    <source>
        <dbReference type="ARBA" id="ARBA00022490"/>
    </source>
</evidence>
<keyword evidence="12 20" id="KW-0460">Magnesium</keyword>
<feature type="binding site" evidence="20">
    <location>
        <position position="275"/>
    </location>
    <ligand>
        <name>Mg(2+)</name>
        <dbReference type="ChEBI" id="CHEBI:18420"/>
        <label>2</label>
    </ligand>
</feature>
<evidence type="ECO:0000256" key="14">
    <source>
        <dbReference type="ARBA" id="ARBA00022984"/>
    </source>
</evidence>
<dbReference type="Gene3D" id="3.40.50.20">
    <property type="match status" value="1"/>
</dbReference>
<reference evidence="23 24" key="1">
    <citation type="submission" date="2019-09" db="EMBL/GenBank/DDBJ databases">
        <title>Wenzhouxiangella sp. Genome sequencing and assembly.</title>
        <authorList>
            <person name="Zhang R."/>
        </authorList>
    </citation>
    <scope>NUCLEOTIDE SEQUENCE [LARGE SCALE GENOMIC DNA]</scope>
    <source>
        <strain evidence="23 24">W260</strain>
    </source>
</reference>
<dbReference type="PROSITE" id="PS50975">
    <property type="entry name" value="ATP_GRASP"/>
    <property type="match status" value="1"/>
</dbReference>
<comment type="cofactor">
    <cofactor evidence="20">
        <name>Mg(2+)</name>
        <dbReference type="ChEBI" id="CHEBI:18420"/>
    </cofactor>
    <cofactor evidence="20">
        <name>Mn(2+)</name>
        <dbReference type="ChEBI" id="CHEBI:29035"/>
    </cofactor>
    <text evidence="20">Binds 2 magnesium or manganese ions per subunit.</text>
</comment>
<evidence type="ECO:0000256" key="12">
    <source>
        <dbReference type="ARBA" id="ARBA00022842"/>
    </source>
</evidence>
<evidence type="ECO:0000256" key="3">
    <source>
        <dbReference type="ARBA" id="ARBA00004496"/>
    </source>
</evidence>
<keyword evidence="13 18" id="KW-0133">Cell shape</keyword>
<comment type="similarity">
    <text evidence="5 18">Belongs to the D-alanine--D-alanine ligase family.</text>
</comment>
<feature type="active site" evidence="19">
    <location>
        <position position="25"/>
    </location>
</feature>
<dbReference type="InterPro" id="IPR016185">
    <property type="entry name" value="PreATP-grasp_dom_sf"/>
</dbReference>
<feature type="active site" evidence="19">
    <location>
        <position position="284"/>
    </location>
</feature>
<feature type="binding site" evidence="20">
    <location>
        <position position="273"/>
    </location>
    <ligand>
        <name>Mg(2+)</name>
        <dbReference type="ChEBI" id="CHEBI:18420"/>
        <label>2</label>
    </ligand>
</feature>
<dbReference type="InterPro" id="IPR000291">
    <property type="entry name" value="D-Ala_lig_Van_CS"/>
</dbReference>
<dbReference type="PANTHER" id="PTHR23132:SF23">
    <property type="entry name" value="D-ALANINE--D-ALANINE LIGASE B"/>
    <property type="match status" value="1"/>
</dbReference>
<keyword evidence="11 21" id="KW-0067">ATP-binding</keyword>
<feature type="active site" evidence="19">
    <location>
        <position position="153"/>
    </location>
</feature>
<dbReference type="InterPro" id="IPR005905">
    <property type="entry name" value="D_ala_D_ala"/>
</dbReference>
<dbReference type="FunFam" id="3.30.470.20:FF:000008">
    <property type="entry name" value="D-alanine--D-alanine ligase"/>
    <property type="match status" value="1"/>
</dbReference>
<dbReference type="InterPro" id="IPR011127">
    <property type="entry name" value="Dala_Dala_lig_N"/>
</dbReference>
<dbReference type="SUPFAM" id="SSF56059">
    <property type="entry name" value="Glutathione synthetase ATP-binding domain-like"/>
    <property type="match status" value="1"/>
</dbReference>
<keyword evidence="7 18" id="KW-0963">Cytoplasm</keyword>
<evidence type="ECO:0000259" key="22">
    <source>
        <dbReference type="PROSITE" id="PS50975"/>
    </source>
</evidence>
<evidence type="ECO:0000256" key="20">
    <source>
        <dbReference type="PIRSR" id="PIRSR039102-3"/>
    </source>
</evidence>
<comment type="pathway">
    <text evidence="4 18">Cell wall biogenesis; peptidoglycan biosynthesis.</text>
</comment>
<evidence type="ECO:0000256" key="19">
    <source>
        <dbReference type="PIRSR" id="PIRSR039102-1"/>
    </source>
</evidence>
<dbReference type="SUPFAM" id="SSF52440">
    <property type="entry name" value="PreATP-grasp domain"/>
    <property type="match status" value="1"/>
</dbReference>
<accession>A0A5N0T6K3</accession>
<evidence type="ECO:0000256" key="9">
    <source>
        <dbReference type="ARBA" id="ARBA00022723"/>
    </source>
</evidence>
<comment type="subcellular location">
    <subcellularLocation>
        <location evidence="3 18">Cytoplasm</location>
    </subcellularLocation>
</comment>
<keyword evidence="14 18" id="KW-0573">Peptidoglycan synthesis</keyword>
<dbReference type="HAMAP" id="MF_00047">
    <property type="entry name" value="Dala_Dala_lig"/>
    <property type="match status" value="1"/>
</dbReference>
<evidence type="ECO:0000313" key="23">
    <source>
        <dbReference type="EMBL" id="KAA9129767.1"/>
    </source>
</evidence>
<name>A0A5N0T6K3_9GAMM</name>
<proteinExistence type="inferred from homology"/>
<evidence type="ECO:0000256" key="6">
    <source>
        <dbReference type="ARBA" id="ARBA00012216"/>
    </source>
</evidence>
<dbReference type="NCBIfam" id="TIGR01205">
    <property type="entry name" value="D_ala_D_alaTIGR"/>
    <property type="match status" value="1"/>
</dbReference>
<dbReference type="Proteomes" id="UP000325372">
    <property type="component" value="Unassembled WGS sequence"/>
</dbReference>
<evidence type="ECO:0000313" key="24">
    <source>
        <dbReference type="Proteomes" id="UP000325372"/>
    </source>
</evidence>
<dbReference type="GO" id="GO:0005524">
    <property type="term" value="F:ATP binding"/>
    <property type="evidence" value="ECO:0007669"/>
    <property type="project" value="UniProtKB-UniRule"/>
</dbReference>
<dbReference type="GO" id="GO:0008716">
    <property type="term" value="F:D-alanine-D-alanine ligase activity"/>
    <property type="evidence" value="ECO:0007669"/>
    <property type="project" value="UniProtKB-UniRule"/>
</dbReference>
<evidence type="ECO:0000256" key="21">
    <source>
        <dbReference type="PROSITE-ProRule" id="PRU00409"/>
    </source>
</evidence>
<dbReference type="Gene3D" id="3.30.470.20">
    <property type="entry name" value="ATP-grasp fold, B domain"/>
    <property type="match status" value="1"/>
</dbReference>
<sequence length="309" mass="32593">MAPHRIDSAADFGRVALLVGGDSAEREVSLNGGRAVAAGLARQGIDVTTFDGAPALFAAIAAGTVDRVFNLMHGPGGEDGAIQGALQLMGVPVTGTGVLGSALTMDKLRSKWVWQRLGIDTAPFHVQGPGDIDADAIAAFDGVLFVKPAGLGSSIGVSRVTNTQELAPAVELARRYSDTVIIEQGITGGEYFAGVLDGVALPLIRIETPNAFYDYDAKYESDQTRYFCPCGLAPDDEARLQQASLAAYRALGGEGWGRVDFILDDDGRPWFLEANTVPGMTDHSLVPQAAAVLGIDFDDLVWRILETSL</sequence>
<keyword evidence="15 20" id="KW-0464">Manganese</keyword>
<comment type="catalytic activity">
    <reaction evidence="17 18">
        <text>2 D-alanine + ATP = D-alanyl-D-alanine + ADP + phosphate + H(+)</text>
        <dbReference type="Rhea" id="RHEA:11224"/>
        <dbReference type="ChEBI" id="CHEBI:15378"/>
        <dbReference type="ChEBI" id="CHEBI:30616"/>
        <dbReference type="ChEBI" id="CHEBI:43474"/>
        <dbReference type="ChEBI" id="CHEBI:57416"/>
        <dbReference type="ChEBI" id="CHEBI:57822"/>
        <dbReference type="ChEBI" id="CHEBI:456216"/>
        <dbReference type="EC" id="6.3.2.4"/>
    </reaction>
</comment>
<dbReference type="Pfam" id="PF07478">
    <property type="entry name" value="Dala_Dala_lig_C"/>
    <property type="match status" value="1"/>
</dbReference>
<evidence type="ECO:0000256" key="5">
    <source>
        <dbReference type="ARBA" id="ARBA00010871"/>
    </source>
</evidence>
<comment type="caution">
    <text evidence="23">The sequence shown here is derived from an EMBL/GenBank/DDBJ whole genome shotgun (WGS) entry which is preliminary data.</text>
</comment>
<feature type="binding site" evidence="20">
    <location>
        <position position="260"/>
    </location>
    <ligand>
        <name>Mg(2+)</name>
        <dbReference type="ChEBI" id="CHEBI:18420"/>
        <label>1</label>
    </ligand>
</feature>
<dbReference type="PIRSF" id="PIRSF039102">
    <property type="entry name" value="Ddl/VanB"/>
    <property type="match status" value="1"/>
</dbReference>
<feature type="domain" description="ATP-grasp" evidence="22">
    <location>
        <begin position="111"/>
        <end position="306"/>
    </location>
</feature>
<dbReference type="GO" id="GO:0008360">
    <property type="term" value="P:regulation of cell shape"/>
    <property type="evidence" value="ECO:0007669"/>
    <property type="project" value="UniProtKB-KW"/>
</dbReference>
<dbReference type="InterPro" id="IPR011095">
    <property type="entry name" value="Dala_Dala_lig_C"/>
</dbReference>
<dbReference type="NCBIfam" id="NF002378">
    <property type="entry name" value="PRK01372.1"/>
    <property type="match status" value="1"/>
</dbReference>
<evidence type="ECO:0000256" key="2">
    <source>
        <dbReference type="ARBA" id="ARBA00003921"/>
    </source>
</evidence>
<keyword evidence="9 20" id="KW-0479">Metal-binding</keyword>
<dbReference type="InterPro" id="IPR013815">
    <property type="entry name" value="ATP_grasp_subdomain_1"/>
</dbReference>
<dbReference type="EC" id="6.3.2.4" evidence="6 18"/>
<evidence type="ECO:0000256" key="10">
    <source>
        <dbReference type="ARBA" id="ARBA00022741"/>
    </source>
</evidence>
<dbReference type="EMBL" id="VYXP01000012">
    <property type="protein sequence ID" value="KAA9129767.1"/>
    <property type="molecule type" value="Genomic_DNA"/>
</dbReference>
<dbReference type="PANTHER" id="PTHR23132">
    <property type="entry name" value="D-ALANINE--D-ALANINE LIGASE"/>
    <property type="match status" value="1"/>
</dbReference>
<dbReference type="Pfam" id="PF01820">
    <property type="entry name" value="Dala_Dala_lig_N"/>
    <property type="match status" value="1"/>
</dbReference>
<dbReference type="PROSITE" id="PS00843">
    <property type="entry name" value="DALA_DALA_LIGASE_1"/>
    <property type="match status" value="1"/>
</dbReference>
<gene>
    <name evidence="18" type="primary">ddl</name>
    <name evidence="23" type="ORF">F3N42_14405</name>
</gene>